<feature type="transmembrane region" description="Helical" evidence="2">
    <location>
        <begin position="529"/>
        <end position="550"/>
    </location>
</feature>
<feature type="transmembrane region" description="Helical" evidence="2">
    <location>
        <begin position="414"/>
        <end position="443"/>
    </location>
</feature>
<evidence type="ECO:0000313" key="3">
    <source>
        <dbReference type="EMBL" id="HJC69169.1"/>
    </source>
</evidence>
<dbReference type="EMBL" id="DWWC01000107">
    <property type="protein sequence ID" value="HJC69169.1"/>
    <property type="molecule type" value="Genomic_DNA"/>
</dbReference>
<dbReference type="AlphaFoldDB" id="A0A9D2PZE1"/>
<accession>A0A9D2PZE1</accession>
<organism evidence="3 4">
    <name type="scientific">Candidatus Brachybacterium intestinipullorum</name>
    <dbReference type="NCBI Taxonomy" id="2838512"/>
    <lineage>
        <taxon>Bacteria</taxon>
        <taxon>Bacillati</taxon>
        <taxon>Actinomycetota</taxon>
        <taxon>Actinomycetes</taxon>
        <taxon>Micrococcales</taxon>
        <taxon>Dermabacteraceae</taxon>
        <taxon>Brachybacterium</taxon>
    </lineage>
</organism>
<reference evidence="3" key="1">
    <citation type="journal article" date="2021" name="PeerJ">
        <title>Extensive microbial diversity within the chicken gut microbiome revealed by metagenomics and culture.</title>
        <authorList>
            <person name="Gilroy R."/>
            <person name="Ravi A."/>
            <person name="Getino M."/>
            <person name="Pursley I."/>
            <person name="Horton D.L."/>
            <person name="Alikhan N.F."/>
            <person name="Baker D."/>
            <person name="Gharbi K."/>
            <person name="Hall N."/>
            <person name="Watson M."/>
            <person name="Adriaenssens E.M."/>
            <person name="Foster-Nyarko E."/>
            <person name="Jarju S."/>
            <person name="Secka A."/>
            <person name="Antonio M."/>
            <person name="Oren A."/>
            <person name="Chaudhuri R.R."/>
            <person name="La Ragione R."/>
            <person name="Hildebrand F."/>
            <person name="Pallen M.J."/>
        </authorList>
    </citation>
    <scope>NUCLEOTIDE SEQUENCE</scope>
    <source>
        <strain evidence="3">CHK130-7132</strain>
    </source>
</reference>
<reference evidence="3" key="2">
    <citation type="submission" date="2021-04" db="EMBL/GenBank/DDBJ databases">
        <authorList>
            <person name="Gilroy R."/>
        </authorList>
    </citation>
    <scope>NUCLEOTIDE SEQUENCE</scope>
    <source>
        <strain evidence="3">CHK130-7132</strain>
    </source>
</reference>
<name>A0A9D2PZE1_9MICO</name>
<protein>
    <submittedName>
        <fullName evidence="3">Polyketide antibiotic transporter</fullName>
    </submittedName>
</protein>
<dbReference type="Proteomes" id="UP000823854">
    <property type="component" value="Unassembled WGS sequence"/>
</dbReference>
<feature type="transmembrane region" description="Helical" evidence="2">
    <location>
        <begin position="186"/>
        <end position="207"/>
    </location>
</feature>
<feature type="transmembrane region" description="Helical" evidence="2">
    <location>
        <begin position="48"/>
        <end position="66"/>
    </location>
</feature>
<evidence type="ECO:0000256" key="2">
    <source>
        <dbReference type="SAM" id="Phobius"/>
    </source>
</evidence>
<feature type="transmembrane region" description="Helical" evidence="2">
    <location>
        <begin position="486"/>
        <end position="506"/>
    </location>
</feature>
<gene>
    <name evidence="3" type="ORF">H9932_05765</name>
</gene>
<evidence type="ECO:0000256" key="1">
    <source>
        <dbReference type="SAM" id="MobiDB-lite"/>
    </source>
</evidence>
<sequence length="558" mass="58163">MNTTAPARPAGRGAAAAPTHRRERETASPLAGTGSLVRLYGRLSRRAIIVWSLALLALVPASILAMEEAYPDQQALDARAMLLDNPSAVMMTGPFFATDRYTFWAMVANELMLYVLLAAAIMSVLLSVRHTRTEEETGRLEMTRALATGRLAPSVAAFTIVTIANLAVGAAVAGGALIVGGPVADSLAMGLATALTGLVFAAIAAVTAQVTEHAGSASGMALGLLALAVVVRGIGDVMDRQGSWLSWLSPIAWAQQTRLYVDLRWWPLLVSLGAVAALLVLAGALSRRRDVGAGLRPASAGNARAGADLLRPGGLARRLLTPMILAWGIGLFLFAIAFGSLASSLTDVIDQMPAVEEYAPIVLEDLTGSFSAFVLMMLAIGPLALLVSGVLRLRTEEAEGRLAGVLIAGTSRTGLALAWFLVTFAAVAVMQVLLGLGVGLGVWTATEDTSWIGDMTLAALAYLPAIAMTGALALALLGLSTRTTGLAWLVVVYTALVTFLGDMLRLPDWARALSPLDHVALLPSEDLEVAPLVVMGVAAVVLMVVGLLGLRRRDLLAG</sequence>
<comment type="caution">
    <text evidence="3">The sequence shown here is derived from an EMBL/GenBank/DDBJ whole genome shotgun (WGS) entry which is preliminary data.</text>
</comment>
<feature type="transmembrane region" description="Helical" evidence="2">
    <location>
        <begin position="111"/>
        <end position="130"/>
    </location>
</feature>
<feature type="transmembrane region" description="Helical" evidence="2">
    <location>
        <begin position="265"/>
        <end position="286"/>
    </location>
</feature>
<evidence type="ECO:0000313" key="4">
    <source>
        <dbReference type="Proteomes" id="UP000823854"/>
    </source>
</evidence>
<keyword evidence="2" id="KW-1133">Transmembrane helix</keyword>
<proteinExistence type="predicted"/>
<keyword evidence="2" id="KW-0812">Transmembrane</keyword>
<feature type="transmembrane region" description="Helical" evidence="2">
    <location>
        <begin position="214"/>
        <end position="235"/>
    </location>
</feature>
<feature type="transmembrane region" description="Helical" evidence="2">
    <location>
        <begin position="370"/>
        <end position="393"/>
    </location>
</feature>
<feature type="region of interest" description="Disordered" evidence="1">
    <location>
        <begin position="1"/>
        <end position="29"/>
    </location>
</feature>
<feature type="compositionally biased region" description="Low complexity" evidence="1">
    <location>
        <begin position="1"/>
        <end position="18"/>
    </location>
</feature>
<keyword evidence="2" id="KW-0472">Membrane</keyword>
<feature type="transmembrane region" description="Helical" evidence="2">
    <location>
        <begin position="455"/>
        <end position="479"/>
    </location>
</feature>
<feature type="transmembrane region" description="Helical" evidence="2">
    <location>
        <begin position="151"/>
        <end position="180"/>
    </location>
</feature>
<feature type="transmembrane region" description="Helical" evidence="2">
    <location>
        <begin position="319"/>
        <end position="342"/>
    </location>
</feature>